<sequence>MSTLLDPAFLIQLEQLSLAARKPIRGTRAGQRRSKLLGSSLDFADYRPYYPGDDLRQLDWSLYARSGKHFLKTFLDEQEMQVHLYLDCSRSMNHLNAQKGWRAKQLMATLGYLALQHGDTVQLFGVGDEQAGRLPRLQGKKNIFRLFEYLSSFSYTGVSDFNEEFSRPHYWPKRQGVSIIITDGFSASGYEQAFTYLQAAQQEVHILLIHTKDEAVPHLSGDLRLIDCESEASTDVAITPAMLERYHSTFRQYFDEMERACFQRGITYLSVSMEQELEEMVFQIFRRAGLVKS</sequence>
<dbReference type="Pfam" id="PF01882">
    <property type="entry name" value="DUF58"/>
    <property type="match status" value="1"/>
</dbReference>
<dbReference type="Proteomes" id="UP000661691">
    <property type="component" value="Unassembled WGS sequence"/>
</dbReference>
<keyword evidence="3" id="KW-1185">Reference proteome</keyword>
<name>A0A926NG19_9BACL</name>
<comment type="caution">
    <text evidence="2">The sequence shown here is derived from an EMBL/GenBank/DDBJ whole genome shotgun (WGS) entry which is preliminary data.</text>
</comment>
<dbReference type="AlphaFoldDB" id="A0A926NG19"/>
<protein>
    <submittedName>
        <fullName evidence="2">DUF58 domain-containing protein</fullName>
    </submittedName>
</protein>
<evidence type="ECO:0000313" key="2">
    <source>
        <dbReference type="EMBL" id="MBD1372663.1"/>
    </source>
</evidence>
<feature type="domain" description="DUF58" evidence="1">
    <location>
        <begin position="45"/>
        <end position="250"/>
    </location>
</feature>
<reference evidence="2" key="1">
    <citation type="submission" date="2020-09" db="EMBL/GenBank/DDBJ databases">
        <title>A novel bacterium of genus Hazenella, isolated from South China Sea.</title>
        <authorList>
            <person name="Huang H."/>
            <person name="Mo K."/>
            <person name="Hu Y."/>
        </authorList>
    </citation>
    <scope>NUCLEOTIDE SEQUENCE</scope>
    <source>
        <strain evidence="2">IB182357</strain>
    </source>
</reference>
<evidence type="ECO:0000259" key="1">
    <source>
        <dbReference type="Pfam" id="PF01882"/>
    </source>
</evidence>
<dbReference type="InterPro" id="IPR002881">
    <property type="entry name" value="DUF58"/>
</dbReference>
<organism evidence="2 3">
    <name type="scientific">Polycladospora coralii</name>
    <dbReference type="NCBI Taxonomy" id="2771432"/>
    <lineage>
        <taxon>Bacteria</taxon>
        <taxon>Bacillati</taxon>
        <taxon>Bacillota</taxon>
        <taxon>Bacilli</taxon>
        <taxon>Bacillales</taxon>
        <taxon>Thermoactinomycetaceae</taxon>
        <taxon>Polycladospora</taxon>
    </lineage>
</organism>
<dbReference type="PANTHER" id="PTHR33608:SF7">
    <property type="entry name" value="DUF58 DOMAIN-CONTAINING PROTEIN"/>
    <property type="match status" value="1"/>
</dbReference>
<dbReference type="EMBL" id="JACXAH010000013">
    <property type="protein sequence ID" value="MBD1372663.1"/>
    <property type="molecule type" value="Genomic_DNA"/>
</dbReference>
<dbReference type="PANTHER" id="PTHR33608">
    <property type="entry name" value="BLL2464 PROTEIN"/>
    <property type="match status" value="1"/>
</dbReference>
<dbReference type="SUPFAM" id="SSF53300">
    <property type="entry name" value="vWA-like"/>
    <property type="match status" value="1"/>
</dbReference>
<proteinExistence type="predicted"/>
<accession>A0A926NG19</accession>
<evidence type="ECO:0000313" key="3">
    <source>
        <dbReference type="Proteomes" id="UP000661691"/>
    </source>
</evidence>
<dbReference type="RefSeq" id="WP_191142077.1">
    <property type="nucleotide sequence ID" value="NZ_JACXAH010000013.1"/>
</dbReference>
<gene>
    <name evidence="2" type="ORF">IC620_09880</name>
</gene>
<dbReference type="InterPro" id="IPR036465">
    <property type="entry name" value="vWFA_dom_sf"/>
</dbReference>